<keyword evidence="2 5" id="KW-0812">Transmembrane</keyword>
<evidence type="ECO:0000256" key="2">
    <source>
        <dbReference type="ARBA" id="ARBA00022692"/>
    </source>
</evidence>
<evidence type="ECO:0000313" key="7">
    <source>
        <dbReference type="EMBL" id="QKE90077.1"/>
    </source>
</evidence>
<reference evidence="7 8" key="1">
    <citation type="journal article" date="2014" name="World J. Microbiol. Biotechnol.">
        <title>Biodiversity and physiological characteristics of Antarctic and Arctic lichens-associated bacteria.</title>
        <authorList>
            <person name="Lee Y.M."/>
            <person name="Kim E.H."/>
            <person name="Lee H.K."/>
            <person name="Hong S.G."/>
        </authorList>
    </citation>
    <scope>NUCLEOTIDE SEQUENCE [LARGE SCALE GENOMIC DNA]</scope>
    <source>
        <strain evidence="7 8">PAMC 26569</strain>
    </source>
</reference>
<dbReference type="PANTHER" id="PTHR32322">
    <property type="entry name" value="INNER MEMBRANE TRANSPORTER"/>
    <property type="match status" value="1"/>
</dbReference>
<keyword evidence="8" id="KW-1185">Reference proteome</keyword>
<feature type="transmembrane region" description="Helical" evidence="5">
    <location>
        <begin position="89"/>
        <end position="110"/>
    </location>
</feature>
<name>A0A6M8HP70_9PROT</name>
<dbReference type="PANTHER" id="PTHR32322:SF9">
    <property type="entry name" value="AMINO-ACID METABOLITE EFFLUX PUMP-RELATED"/>
    <property type="match status" value="1"/>
</dbReference>
<keyword evidence="4 5" id="KW-0472">Membrane</keyword>
<protein>
    <submittedName>
        <fullName evidence="7">DMT family transporter</fullName>
    </submittedName>
</protein>
<sequence length="329" mass="34304">MSVDAGAAGPPIVGLAAAPRLHAAPLPGRDWLMLGLLSFLWGGSFFFYKLLAPVLPPFTLVLGRVLIAALALHLVLLLRGQSLRLTPKLIGWFLLLGTLNCALPFCLFAWSEARLTSGLAAILNAPTPIATALVAHFVTRDEKLTTRMVIGALCGLAGIAVLIGPDLMHGLASANLTAELACLAAGVAYAFGGVLSRKVHGVPPLQLATGQLSGATIVILPFAVIGDRFWTLPPLPVSGWAALVGIALLSTSLAYLMYFRILASSGATRAALVTFLVPISALLLGGVFLGEQISLRAIAGILTIGLGLAVIDGRLLRLFRNRTDATSRA</sequence>
<gene>
    <name evidence="7" type="ORF">HN018_08445</name>
</gene>
<feature type="transmembrane region" description="Helical" evidence="5">
    <location>
        <begin position="270"/>
        <end position="289"/>
    </location>
</feature>
<evidence type="ECO:0000259" key="6">
    <source>
        <dbReference type="Pfam" id="PF00892"/>
    </source>
</evidence>
<feature type="transmembrane region" description="Helical" evidence="5">
    <location>
        <begin position="144"/>
        <end position="164"/>
    </location>
</feature>
<dbReference type="RefSeq" id="WP_171835973.1">
    <property type="nucleotide sequence ID" value="NZ_CP053708.1"/>
</dbReference>
<feature type="transmembrane region" description="Helical" evidence="5">
    <location>
        <begin position="237"/>
        <end position="258"/>
    </location>
</feature>
<dbReference type="Pfam" id="PF00892">
    <property type="entry name" value="EamA"/>
    <property type="match status" value="2"/>
</dbReference>
<dbReference type="InterPro" id="IPR037185">
    <property type="entry name" value="EmrE-like"/>
</dbReference>
<feature type="domain" description="EamA" evidence="6">
    <location>
        <begin position="34"/>
        <end position="163"/>
    </location>
</feature>
<dbReference type="InterPro" id="IPR050638">
    <property type="entry name" value="AA-Vitamin_Transporters"/>
</dbReference>
<dbReference type="KEGG" id="lck:HN018_08445"/>
<feature type="transmembrane region" description="Helical" evidence="5">
    <location>
        <begin position="207"/>
        <end position="225"/>
    </location>
</feature>
<evidence type="ECO:0000256" key="5">
    <source>
        <dbReference type="SAM" id="Phobius"/>
    </source>
</evidence>
<accession>A0A6M8HP70</accession>
<dbReference type="SUPFAM" id="SSF103481">
    <property type="entry name" value="Multidrug resistance efflux transporter EmrE"/>
    <property type="match status" value="2"/>
</dbReference>
<dbReference type="InterPro" id="IPR000620">
    <property type="entry name" value="EamA_dom"/>
</dbReference>
<evidence type="ECO:0000256" key="1">
    <source>
        <dbReference type="ARBA" id="ARBA00004141"/>
    </source>
</evidence>
<dbReference type="EMBL" id="CP053708">
    <property type="protein sequence ID" value="QKE90077.1"/>
    <property type="molecule type" value="Genomic_DNA"/>
</dbReference>
<dbReference type="Proteomes" id="UP000500767">
    <property type="component" value="Chromosome"/>
</dbReference>
<comment type="subcellular location">
    <subcellularLocation>
        <location evidence="1">Membrane</location>
        <topology evidence="1">Multi-pass membrane protein</topology>
    </subcellularLocation>
</comment>
<proteinExistence type="predicted"/>
<dbReference type="GO" id="GO:0016020">
    <property type="term" value="C:membrane"/>
    <property type="evidence" value="ECO:0007669"/>
    <property type="project" value="UniProtKB-SubCell"/>
</dbReference>
<organism evidence="7 8">
    <name type="scientific">Lichenicola cladoniae</name>
    <dbReference type="NCBI Taxonomy" id="1484109"/>
    <lineage>
        <taxon>Bacteria</taxon>
        <taxon>Pseudomonadati</taxon>
        <taxon>Pseudomonadota</taxon>
        <taxon>Alphaproteobacteria</taxon>
        <taxon>Acetobacterales</taxon>
        <taxon>Acetobacteraceae</taxon>
        <taxon>Lichenicola</taxon>
    </lineage>
</organism>
<feature type="transmembrane region" description="Helical" evidence="5">
    <location>
        <begin position="116"/>
        <end position="137"/>
    </location>
</feature>
<keyword evidence="3 5" id="KW-1133">Transmembrane helix</keyword>
<feature type="transmembrane region" description="Helical" evidence="5">
    <location>
        <begin position="176"/>
        <end position="195"/>
    </location>
</feature>
<dbReference type="AlphaFoldDB" id="A0A6M8HP70"/>
<evidence type="ECO:0000256" key="4">
    <source>
        <dbReference type="ARBA" id="ARBA00023136"/>
    </source>
</evidence>
<feature type="transmembrane region" description="Helical" evidence="5">
    <location>
        <begin position="295"/>
        <end position="313"/>
    </location>
</feature>
<feature type="domain" description="EamA" evidence="6">
    <location>
        <begin position="178"/>
        <end position="311"/>
    </location>
</feature>
<evidence type="ECO:0000313" key="8">
    <source>
        <dbReference type="Proteomes" id="UP000500767"/>
    </source>
</evidence>
<evidence type="ECO:0000256" key="3">
    <source>
        <dbReference type="ARBA" id="ARBA00022989"/>
    </source>
</evidence>
<feature type="transmembrane region" description="Helical" evidence="5">
    <location>
        <begin position="57"/>
        <end position="77"/>
    </location>
</feature>